<evidence type="ECO:0000256" key="2">
    <source>
        <dbReference type="ARBA" id="ARBA00023125"/>
    </source>
</evidence>
<name>A0ABS7A7I7_9PROT</name>
<evidence type="ECO:0000259" key="4">
    <source>
        <dbReference type="PROSITE" id="PS50949"/>
    </source>
</evidence>
<dbReference type="PANTHER" id="PTHR43537">
    <property type="entry name" value="TRANSCRIPTIONAL REGULATOR, GNTR FAMILY"/>
    <property type="match status" value="1"/>
</dbReference>
<proteinExistence type="predicted"/>
<evidence type="ECO:0000256" key="3">
    <source>
        <dbReference type="ARBA" id="ARBA00023163"/>
    </source>
</evidence>
<dbReference type="PROSITE" id="PS50949">
    <property type="entry name" value="HTH_GNTR"/>
    <property type="match status" value="1"/>
</dbReference>
<evidence type="ECO:0000313" key="6">
    <source>
        <dbReference type="Proteomes" id="UP001196565"/>
    </source>
</evidence>
<accession>A0ABS7A7I7</accession>
<dbReference type="PANTHER" id="PTHR43537:SF24">
    <property type="entry name" value="GLUCONATE OPERON TRANSCRIPTIONAL REPRESSOR"/>
    <property type="match status" value="1"/>
</dbReference>
<dbReference type="InterPro" id="IPR036390">
    <property type="entry name" value="WH_DNA-bd_sf"/>
</dbReference>
<keyword evidence="2" id="KW-0238">DNA-binding</keyword>
<protein>
    <submittedName>
        <fullName evidence="5">GntR family transcriptional regulator</fullName>
    </submittedName>
</protein>
<reference evidence="5 6" key="1">
    <citation type="submission" date="2021-07" db="EMBL/GenBank/DDBJ databases">
        <authorList>
            <person name="So Y."/>
        </authorList>
    </citation>
    <scope>NUCLEOTIDE SEQUENCE [LARGE SCALE GENOMIC DNA]</scope>
    <source>
        <strain evidence="5 6">HJA6</strain>
    </source>
</reference>
<dbReference type="InterPro" id="IPR008920">
    <property type="entry name" value="TF_FadR/GntR_C"/>
</dbReference>
<keyword evidence="3" id="KW-0804">Transcription</keyword>
<dbReference type="RefSeq" id="WP_219762861.1">
    <property type="nucleotide sequence ID" value="NZ_JAHYBZ010000003.1"/>
</dbReference>
<gene>
    <name evidence="5" type="ORF">KPL78_10360</name>
</gene>
<dbReference type="InterPro" id="IPR036388">
    <property type="entry name" value="WH-like_DNA-bd_sf"/>
</dbReference>
<organism evidence="5 6">
    <name type="scientific">Roseomonas alba</name>
    <dbReference type="NCBI Taxonomy" id="2846776"/>
    <lineage>
        <taxon>Bacteria</taxon>
        <taxon>Pseudomonadati</taxon>
        <taxon>Pseudomonadota</taxon>
        <taxon>Alphaproteobacteria</taxon>
        <taxon>Acetobacterales</taxon>
        <taxon>Roseomonadaceae</taxon>
        <taxon>Roseomonas</taxon>
    </lineage>
</organism>
<keyword evidence="1" id="KW-0805">Transcription regulation</keyword>
<dbReference type="SUPFAM" id="SSF46785">
    <property type="entry name" value="Winged helix' DNA-binding domain"/>
    <property type="match status" value="1"/>
</dbReference>
<dbReference type="EMBL" id="JAHYBZ010000003">
    <property type="protein sequence ID" value="MBW6398251.1"/>
    <property type="molecule type" value="Genomic_DNA"/>
</dbReference>
<dbReference type="InterPro" id="IPR011711">
    <property type="entry name" value="GntR_C"/>
</dbReference>
<dbReference type="InterPro" id="IPR000524">
    <property type="entry name" value="Tscrpt_reg_HTH_GntR"/>
</dbReference>
<sequence>MVDIGEAPTLEAAVEADTAKLPASQRAYVYIRDRILNGELASDTFVEEEHISTLIGVSRTPVREAFSRLQAEHLIDLVPRRGARVRGVTLREMFEFYEARRIIEGHVAGSLCRAKAGAPPAMRSVLAEMRRELPTPGPRYMVLDAALHQALVAASSNEVLMEMYAGLSTRQRRVALISLKIQPRRPALIHEQHEALVDALERHDEEAAHTVLEAHLRPIRDVVSYYRGGPADAP</sequence>
<dbReference type="CDD" id="cd07377">
    <property type="entry name" value="WHTH_GntR"/>
    <property type="match status" value="1"/>
</dbReference>
<evidence type="ECO:0000256" key="1">
    <source>
        <dbReference type="ARBA" id="ARBA00023015"/>
    </source>
</evidence>
<dbReference type="Pfam" id="PF00392">
    <property type="entry name" value="GntR"/>
    <property type="match status" value="1"/>
</dbReference>
<comment type="caution">
    <text evidence="5">The sequence shown here is derived from an EMBL/GenBank/DDBJ whole genome shotgun (WGS) entry which is preliminary data.</text>
</comment>
<evidence type="ECO:0000313" key="5">
    <source>
        <dbReference type="EMBL" id="MBW6398251.1"/>
    </source>
</evidence>
<dbReference type="SMART" id="SM00895">
    <property type="entry name" value="FCD"/>
    <property type="match status" value="1"/>
</dbReference>
<keyword evidence="6" id="KW-1185">Reference proteome</keyword>
<dbReference type="SUPFAM" id="SSF48008">
    <property type="entry name" value="GntR ligand-binding domain-like"/>
    <property type="match status" value="1"/>
</dbReference>
<dbReference type="Pfam" id="PF07729">
    <property type="entry name" value="FCD"/>
    <property type="match status" value="1"/>
</dbReference>
<dbReference type="Gene3D" id="1.20.120.530">
    <property type="entry name" value="GntR ligand-binding domain-like"/>
    <property type="match status" value="1"/>
</dbReference>
<dbReference type="SMART" id="SM00345">
    <property type="entry name" value="HTH_GNTR"/>
    <property type="match status" value="1"/>
</dbReference>
<dbReference type="Proteomes" id="UP001196565">
    <property type="component" value="Unassembled WGS sequence"/>
</dbReference>
<dbReference type="Gene3D" id="1.10.10.10">
    <property type="entry name" value="Winged helix-like DNA-binding domain superfamily/Winged helix DNA-binding domain"/>
    <property type="match status" value="1"/>
</dbReference>
<feature type="domain" description="HTH gntR-type" evidence="4">
    <location>
        <begin position="21"/>
        <end position="88"/>
    </location>
</feature>